<dbReference type="Pfam" id="PF00664">
    <property type="entry name" value="ABC_membrane"/>
    <property type="match status" value="2"/>
</dbReference>
<sequence length="1370" mass="151837">MASDQVFGAQLSSQFDLTLLFEHAILTVLPATLLIVASPFYLFHYLKSPAYVSGGGPLSWAKLAATGGLLGVEVASLTLWATLPAYRSVASLAASSLGCIAATCIIAIVNFEHRRSLQSSAFLSLYLGLTILLDIVKVRSYLLRSGLQVVGGITVATATIKFVVLVLEEIPKRKYIRDAGLRKCLSKEGASGFWNRSLFLWLNSTLLLGFRRVLQVDHLGHLGVDFASENLTAKFEPNWRKCEEHPSPSVRNGLIGATILVYAGLAITKAGYNHMNYRLITRLRGVLVAEILQKNLAISQLHAQQSAAITLMSTDVEGLATGLPRFHEIWASLIEFCLGVYFLSTKVGAASFLVVFPGLIATVSGLIIGKQMRPARAKWNELVEKRVSVTSRVLEQIKSIRISGLGPVVVDMLQELRESEMAHSRAFRVLYVILKSADIFCHALTPILIITAALFWTKFTNGLEPDQVYTTLAFIALTLSPMHRLMVSYTLFASILGCFQRIEAYLLLDERRDERETISDLVLRNSNKSREIEKIRHSSHLSVMPLDKPLIELQLPQPPVVFVDVSVAVRSDTDPVLKNVNFSISRSEIALVLGHTGSGKTTLLRAILGEAHVTHGLVYVEQRQIAYCDQSPWLRNITIRDNIVGDCQYDRDWYETVLSACLLSKDMEQLPNGDQTSAGNNGTNLSGGQRQRIALARAIYSRATLLVLDNVFSALDQSTADAIFHRLLAPEGLLKRYGSTVIMTTHTADYAKAADRIILVDDGGSVSCLTNGAGALQTQTRLRELIADKTQYAANDIDIPVEMTAAQVEKDPMLDDRSHSRRQGDAGLYTYYLASTSKLNWTFWLVTLLLAAVTERLPDIYVRIWLDVARGNKLYLLGYVLIGVSNCLFSGLTLYVYYFRVVPDSSETLHHRLLDTVMRFSQDMSLVSQDLPLALYVFVYLGGLVLTDVGVISSGASYAAAFIPFAFGFFYLIQYFYLRTSRQMRHLDLDAKTPLYAHFTEISTGLLHIRSFGWHLQYLSQGLRFLDYSQKPFYYMFCIQRWLNLVLELSVLGVATFLVSIALCFRDRTTQNSLGLALLVLINFGQQLSDLIDVWIGVETSLGAIARIRHRTEQTPVEEDSDDFSLPPGCLKHGAIQLLDVTATYSTPDSPPKVALKNINLDIKAGQKMAVIGRTGSGKSSLILTLLNFLDYSGTIMIDGVHLSQIPRQHVRSLITVISQDFVELPGTVRHNLLPSTRNKVIDQLHEVVIIEVLERVGMLGHIEARGGLDAPLADMGFSHGQKQLLAIARAALHKLEYDSNILFIDEATSSIDFETAEAMHMVLEDFFSGCTVISVSHRPEMMTRSDVVVEIDDGRVVSVWGAGDSCRHV</sequence>
<feature type="transmembrane region" description="Helical" evidence="9">
    <location>
        <begin position="829"/>
        <end position="854"/>
    </location>
</feature>
<dbReference type="InterPro" id="IPR017871">
    <property type="entry name" value="ABC_transporter-like_CS"/>
</dbReference>
<keyword evidence="7 9" id="KW-1133">Transmembrane helix</keyword>
<dbReference type="SUPFAM" id="SSF90123">
    <property type="entry name" value="ABC transporter transmembrane region"/>
    <property type="match status" value="2"/>
</dbReference>
<dbReference type="PANTHER" id="PTHR24223">
    <property type="entry name" value="ATP-BINDING CASSETTE SUB-FAMILY C"/>
    <property type="match status" value="1"/>
</dbReference>
<proteinExistence type="predicted"/>
<name>A0ABQ0CI06_9HYPO</name>
<feature type="domain" description="ABC transmembrane type-1" evidence="11">
    <location>
        <begin position="841"/>
        <end position="1100"/>
    </location>
</feature>
<dbReference type="SUPFAM" id="SSF52540">
    <property type="entry name" value="P-loop containing nucleoside triphosphate hydrolases"/>
    <property type="match status" value="2"/>
</dbReference>
<feature type="domain" description="ABC transporter" evidence="10">
    <location>
        <begin position="1136"/>
        <end position="1366"/>
    </location>
</feature>
<dbReference type="InterPro" id="IPR044726">
    <property type="entry name" value="ABCC_6TM_D2"/>
</dbReference>
<evidence type="ECO:0000256" key="2">
    <source>
        <dbReference type="ARBA" id="ARBA00022448"/>
    </source>
</evidence>
<dbReference type="Pfam" id="PF00005">
    <property type="entry name" value="ABC_tran"/>
    <property type="match status" value="2"/>
</dbReference>
<evidence type="ECO:0000256" key="1">
    <source>
        <dbReference type="ARBA" id="ARBA00004651"/>
    </source>
</evidence>
<dbReference type="CDD" id="cd18580">
    <property type="entry name" value="ABC_6TM_ABCC_D2"/>
    <property type="match status" value="1"/>
</dbReference>
<comment type="subcellular location">
    <subcellularLocation>
        <location evidence="1">Cell membrane</location>
        <topology evidence="1">Multi-pass membrane protein</topology>
    </subcellularLocation>
</comment>
<feature type="transmembrane region" description="Helical" evidence="9">
    <location>
        <begin position="933"/>
        <end position="952"/>
    </location>
</feature>
<dbReference type="Gene3D" id="3.40.50.300">
    <property type="entry name" value="P-loop containing nucleotide triphosphate hydrolases"/>
    <property type="match status" value="2"/>
</dbReference>
<dbReference type="InterPro" id="IPR036640">
    <property type="entry name" value="ABC1_TM_sf"/>
</dbReference>
<dbReference type="Proteomes" id="UP001562357">
    <property type="component" value="Unassembled WGS sequence"/>
</dbReference>
<feature type="transmembrane region" description="Helical" evidence="9">
    <location>
        <begin position="468"/>
        <end position="492"/>
    </location>
</feature>
<organism evidence="12 13">
    <name type="scientific">Epichloe bromicola</name>
    <dbReference type="NCBI Taxonomy" id="79588"/>
    <lineage>
        <taxon>Eukaryota</taxon>
        <taxon>Fungi</taxon>
        <taxon>Dikarya</taxon>
        <taxon>Ascomycota</taxon>
        <taxon>Pezizomycotina</taxon>
        <taxon>Sordariomycetes</taxon>
        <taxon>Hypocreomycetidae</taxon>
        <taxon>Hypocreales</taxon>
        <taxon>Clavicipitaceae</taxon>
        <taxon>Epichloe</taxon>
    </lineage>
</organism>
<feature type="domain" description="ABC transmembrane type-1" evidence="11">
    <location>
        <begin position="253"/>
        <end position="494"/>
    </location>
</feature>
<dbReference type="InterPro" id="IPR003593">
    <property type="entry name" value="AAA+_ATPase"/>
</dbReference>
<evidence type="ECO:0000256" key="4">
    <source>
        <dbReference type="ARBA" id="ARBA00022692"/>
    </source>
</evidence>
<evidence type="ECO:0000256" key="7">
    <source>
        <dbReference type="ARBA" id="ARBA00022989"/>
    </source>
</evidence>
<feature type="transmembrane region" description="Helical" evidence="9">
    <location>
        <begin position="958"/>
        <end position="978"/>
    </location>
</feature>
<dbReference type="PROSITE" id="PS50929">
    <property type="entry name" value="ABC_TM1F"/>
    <property type="match status" value="2"/>
</dbReference>
<dbReference type="PROSITE" id="PS50893">
    <property type="entry name" value="ABC_TRANSPORTER_2"/>
    <property type="match status" value="2"/>
</dbReference>
<evidence type="ECO:0000256" key="8">
    <source>
        <dbReference type="ARBA" id="ARBA00023136"/>
    </source>
</evidence>
<feature type="transmembrane region" description="Helical" evidence="9">
    <location>
        <begin position="1042"/>
        <end position="1063"/>
    </location>
</feature>
<protein>
    <recommendedName>
        <fullName evidence="14">ABC transporter</fullName>
    </recommendedName>
</protein>
<dbReference type="Pfam" id="PF24357">
    <property type="entry name" value="TMD0_ABC"/>
    <property type="match status" value="1"/>
</dbReference>
<dbReference type="PANTHER" id="PTHR24223:SF399">
    <property type="entry name" value="ABC TRANSPORTER ATNG"/>
    <property type="match status" value="1"/>
</dbReference>
<reference evidence="13" key="1">
    <citation type="submission" date="2024-06" db="EMBL/GenBank/DDBJ databases">
        <title>Draft Genome Sequences of Epichloe bromicola Strains Isolated from Elymus ciliaris.</title>
        <authorList>
            <consortium name="Epichloe bromicola genome sequencing consortium"/>
            <person name="Miura A."/>
            <person name="Imano S."/>
            <person name="Ashida A."/>
            <person name="Sato I."/>
            <person name="Chiba S."/>
            <person name="Tanaka A."/>
            <person name="Camagna M."/>
            <person name="Takemoto D."/>
        </authorList>
    </citation>
    <scope>NUCLEOTIDE SEQUENCE [LARGE SCALE GENOMIC DNA]</scope>
    <source>
        <strain evidence="13">DP</strain>
    </source>
</reference>
<feature type="transmembrane region" description="Helical" evidence="9">
    <location>
        <begin position="429"/>
        <end position="456"/>
    </location>
</feature>
<comment type="caution">
    <text evidence="12">The sequence shown here is derived from an EMBL/GenBank/DDBJ whole genome shotgun (WGS) entry which is preliminary data.</text>
</comment>
<keyword evidence="2" id="KW-0813">Transport</keyword>
<evidence type="ECO:0000256" key="6">
    <source>
        <dbReference type="ARBA" id="ARBA00022840"/>
    </source>
</evidence>
<dbReference type="EMBL" id="BAAFGZ010000033">
    <property type="protein sequence ID" value="GAB0133074.1"/>
    <property type="molecule type" value="Genomic_DNA"/>
</dbReference>
<feature type="transmembrane region" description="Helical" evidence="9">
    <location>
        <begin position="349"/>
        <end position="368"/>
    </location>
</feature>
<feature type="transmembrane region" description="Helical" evidence="9">
    <location>
        <begin position="874"/>
        <end position="898"/>
    </location>
</feature>
<keyword evidence="3" id="KW-1003">Cell membrane</keyword>
<evidence type="ECO:0008006" key="14">
    <source>
        <dbReference type="Google" id="ProtNLM"/>
    </source>
</evidence>
<accession>A0ABQ0CI06</accession>
<dbReference type="CDD" id="cd03250">
    <property type="entry name" value="ABCC_MRP_domain1"/>
    <property type="match status" value="1"/>
</dbReference>
<keyword evidence="5" id="KW-0547">Nucleotide-binding</keyword>
<feature type="transmembrane region" description="Helical" evidence="9">
    <location>
        <begin position="89"/>
        <end position="109"/>
    </location>
</feature>
<dbReference type="PROSITE" id="PS00211">
    <property type="entry name" value="ABC_TRANSPORTER_1"/>
    <property type="match status" value="2"/>
</dbReference>
<gene>
    <name evidence="12" type="primary">g1490</name>
    <name evidence="12" type="ORF">EsDP_00001490</name>
</gene>
<keyword evidence="8 9" id="KW-0472">Membrane</keyword>
<keyword evidence="13" id="KW-1185">Reference proteome</keyword>
<feature type="transmembrane region" description="Helical" evidence="9">
    <location>
        <begin position="121"/>
        <end position="142"/>
    </location>
</feature>
<keyword evidence="6" id="KW-0067">ATP-binding</keyword>
<feature type="transmembrane region" description="Helical" evidence="9">
    <location>
        <begin position="148"/>
        <end position="167"/>
    </location>
</feature>
<dbReference type="InterPro" id="IPR011527">
    <property type="entry name" value="ABC1_TM_dom"/>
</dbReference>
<evidence type="ECO:0000259" key="11">
    <source>
        <dbReference type="PROSITE" id="PS50929"/>
    </source>
</evidence>
<evidence type="ECO:0000313" key="12">
    <source>
        <dbReference type="EMBL" id="GAB0133074.1"/>
    </source>
</evidence>
<evidence type="ECO:0000313" key="13">
    <source>
        <dbReference type="Proteomes" id="UP001562357"/>
    </source>
</evidence>
<dbReference type="SMART" id="SM00382">
    <property type="entry name" value="AAA"/>
    <property type="match status" value="2"/>
</dbReference>
<evidence type="ECO:0000256" key="5">
    <source>
        <dbReference type="ARBA" id="ARBA00022741"/>
    </source>
</evidence>
<feature type="transmembrane region" description="Helical" evidence="9">
    <location>
        <begin position="63"/>
        <end position="83"/>
    </location>
</feature>
<keyword evidence="4 9" id="KW-0812">Transmembrane</keyword>
<dbReference type="InterPro" id="IPR003439">
    <property type="entry name" value="ABC_transporter-like_ATP-bd"/>
</dbReference>
<feature type="domain" description="ABC transporter" evidence="10">
    <location>
        <begin position="560"/>
        <end position="787"/>
    </location>
</feature>
<evidence type="ECO:0000259" key="10">
    <source>
        <dbReference type="PROSITE" id="PS50893"/>
    </source>
</evidence>
<dbReference type="InterPro" id="IPR050173">
    <property type="entry name" value="ABC_transporter_C-like"/>
</dbReference>
<dbReference type="InterPro" id="IPR056227">
    <property type="entry name" value="TMD0_ABC"/>
</dbReference>
<feature type="transmembrane region" description="Helical" evidence="9">
    <location>
        <begin position="20"/>
        <end position="43"/>
    </location>
</feature>
<evidence type="ECO:0000256" key="9">
    <source>
        <dbReference type="SAM" id="Phobius"/>
    </source>
</evidence>
<dbReference type="InterPro" id="IPR027417">
    <property type="entry name" value="P-loop_NTPase"/>
</dbReference>
<dbReference type="Gene3D" id="1.20.1560.10">
    <property type="entry name" value="ABC transporter type 1, transmembrane domain"/>
    <property type="match status" value="2"/>
</dbReference>
<evidence type="ECO:0000256" key="3">
    <source>
        <dbReference type="ARBA" id="ARBA00022475"/>
    </source>
</evidence>